<name>A0A803R782_CANSA</name>
<accession>A0A803R780</accession>
<reference evidence="1 2" key="1">
    <citation type="submission" date="2018-11" db="EMBL/GenBank/DDBJ databases">
        <authorList>
            <person name="Grassa J C."/>
        </authorList>
    </citation>
    <scope>NUCLEOTIDE SEQUENCE [LARGE SCALE GENOMIC DNA]</scope>
</reference>
<sequence length="91" mass="9950">MLEKSLEFTIGTGKVVAVVVGAGKVAGVAAGAEKVVSISIVAGKITKKVIFSLRNWFLHQESGLFINELILLHNNNKDYENKTKMIYTENN</sequence>
<dbReference type="EnsemblPlants" id="novel_model_5917_5bd9a17a.7.5bd9b13b">
    <property type="protein sequence ID" value="cds.novel_model_5917_5bd9a17a.7.5bd9b13b"/>
    <property type="gene ID" value="novel_gene_3024_5bd9a17a"/>
</dbReference>
<dbReference type="Gramene" id="novel_model_5915_5bd9a17a.6.5bd9b13b">
    <property type="protein sequence ID" value="cds.novel_model_5915_5bd9a17a.6.5bd9b13b"/>
    <property type="gene ID" value="novel_gene_3024_5bd9a17a"/>
</dbReference>
<dbReference type="Proteomes" id="UP000596661">
    <property type="component" value="Chromosome 6"/>
</dbReference>
<protein>
    <submittedName>
        <fullName evidence="1">Uncharacterized protein</fullName>
    </submittedName>
</protein>
<gene>
    <name evidence="1" type="primary">LOC115719383</name>
</gene>
<dbReference type="EnsemblPlants" id="novel_model_5915_5bd9a17a.6.5bd9b13b">
    <property type="protein sequence ID" value="cds.novel_model_5915_5bd9a17a.6.5bd9b13b"/>
    <property type="gene ID" value="novel_gene_3024_5bd9a17a"/>
</dbReference>
<dbReference type="EMBL" id="UZAU01000618">
    <property type="status" value="NOT_ANNOTATED_CDS"/>
    <property type="molecule type" value="Genomic_DNA"/>
</dbReference>
<accession>A0A803R782</accession>
<dbReference type="AlphaFoldDB" id="A0A803R782"/>
<reference evidence="1" key="2">
    <citation type="submission" date="2021-03" db="UniProtKB">
        <authorList>
            <consortium name="EnsemblPlants"/>
        </authorList>
    </citation>
    <scope>IDENTIFICATION</scope>
</reference>
<evidence type="ECO:0000313" key="1">
    <source>
        <dbReference type="EnsemblPlants" id="cds.novel_model_5917_5bd9a17a.7.5bd9b13b"/>
    </source>
</evidence>
<organism evidence="1 2">
    <name type="scientific">Cannabis sativa</name>
    <name type="common">Hemp</name>
    <name type="synonym">Marijuana</name>
    <dbReference type="NCBI Taxonomy" id="3483"/>
    <lineage>
        <taxon>Eukaryota</taxon>
        <taxon>Viridiplantae</taxon>
        <taxon>Streptophyta</taxon>
        <taxon>Embryophyta</taxon>
        <taxon>Tracheophyta</taxon>
        <taxon>Spermatophyta</taxon>
        <taxon>Magnoliopsida</taxon>
        <taxon>eudicotyledons</taxon>
        <taxon>Gunneridae</taxon>
        <taxon>Pentapetalae</taxon>
        <taxon>rosids</taxon>
        <taxon>fabids</taxon>
        <taxon>Rosales</taxon>
        <taxon>Cannabaceae</taxon>
        <taxon>Cannabis</taxon>
    </lineage>
</organism>
<dbReference type="Gramene" id="novel_model_5917_5bd9a17a.7.5bd9b13b">
    <property type="protein sequence ID" value="cds.novel_model_5917_5bd9a17a.7.5bd9b13b"/>
    <property type="gene ID" value="novel_gene_3024_5bd9a17a"/>
</dbReference>
<proteinExistence type="predicted"/>
<keyword evidence="2" id="KW-1185">Reference proteome</keyword>
<evidence type="ECO:0000313" key="2">
    <source>
        <dbReference type="Proteomes" id="UP000596661"/>
    </source>
</evidence>